<sequence>FHGLVVRTLDSESSNPSSNLGGTSFFFSPAISKGGMAFTLLSAPTPHLHSPKSSWFHTPQPLESLPFLNLIHYPSKPFLPLSSSSSSSSSNSVLEEDPSPASLPIQDADSNSLPLRGCEGCGREEIEKGCNGKGRIQGGIAAVTGFGWWPIKAYRPCPGFVASGGRYTRQGQSMDEVVSGGGGGGKRRVSTPPPASSSELESSKKRRAPKKSKT</sequence>
<evidence type="ECO:0000313" key="3">
    <source>
        <dbReference type="Proteomes" id="UP001154282"/>
    </source>
</evidence>
<dbReference type="PANTHER" id="PTHR47721">
    <property type="entry name" value="OS01G0235100 PROTEIN"/>
    <property type="match status" value="1"/>
</dbReference>
<protein>
    <submittedName>
        <fullName evidence="2">Uncharacterized protein</fullName>
    </submittedName>
</protein>
<feature type="compositionally biased region" description="Basic residues" evidence="1">
    <location>
        <begin position="204"/>
        <end position="214"/>
    </location>
</feature>
<dbReference type="EMBL" id="CAMGYJ010000005">
    <property type="protein sequence ID" value="CAI0408756.1"/>
    <property type="molecule type" value="Genomic_DNA"/>
</dbReference>
<comment type="caution">
    <text evidence="2">The sequence shown here is derived from an EMBL/GenBank/DDBJ whole genome shotgun (WGS) entry which is preliminary data.</text>
</comment>
<name>A0AAV0JFR7_9ROSI</name>
<dbReference type="AlphaFoldDB" id="A0AAV0JFR7"/>
<keyword evidence="3" id="KW-1185">Reference proteome</keyword>
<feature type="region of interest" description="Disordered" evidence="1">
    <location>
        <begin position="167"/>
        <end position="214"/>
    </location>
</feature>
<dbReference type="Proteomes" id="UP001154282">
    <property type="component" value="Unassembled WGS sequence"/>
</dbReference>
<accession>A0AAV0JFR7</accession>
<feature type="region of interest" description="Disordered" evidence="1">
    <location>
        <begin position="87"/>
        <end position="110"/>
    </location>
</feature>
<dbReference type="GO" id="GO:0009507">
    <property type="term" value="C:chloroplast"/>
    <property type="evidence" value="ECO:0007669"/>
    <property type="project" value="TreeGrafter"/>
</dbReference>
<proteinExistence type="predicted"/>
<organism evidence="2 3">
    <name type="scientific">Linum tenue</name>
    <dbReference type="NCBI Taxonomy" id="586396"/>
    <lineage>
        <taxon>Eukaryota</taxon>
        <taxon>Viridiplantae</taxon>
        <taxon>Streptophyta</taxon>
        <taxon>Embryophyta</taxon>
        <taxon>Tracheophyta</taxon>
        <taxon>Spermatophyta</taxon>
        <taxon>Magnoliopsida</taxon>
        <taxon>eudicotyledons</taxon>
        <taxon>Gunneridae</taxon>
        <taxon>Pentapetalae</taxon>
        <taxon>rosids</taxon>
        <taxon>fabids</taxon>
        <taxon>Malpighiales</taxon>
        <taxon>Linaceae</taxon>
        <taxon>Linum</taxon>
    </lineage>
</organism>
<gene>
    <name evidence="2" type="ORF">LITE_LOCUS14096</name>
</gene>
<dbReference type="PANTHER" id="PTHR47721:SF2">
    <property type="entry name" value="OS01G0235100 PROTEIN"/>
    <property type="match status" value="1"/>
</dbReference>
<evidence type="ECO:0000256" key="1">
    <source>
        <dbReference type="SAM" id="MobiDB-lite"/>
    </source>
</evidence>
<feature type="non-terminal residue" evidence="2">
    <location>
        <position position="1"/>
    </location>
</feature>
<reference evidence="2" key="1">
    <citation type="submission" date="2022-08" db="EMBL/GenBank/DDBJ databases">
        <authorList>
            <person name="Gutierrez-Valencia J."/>
        </authorList>
    </citation>
    <scope>NUCLEOTIDE SEQUENCE</scope>
</reference>
<evidence type="ECO:0000313" key="2">
    <source>
        <dbReference type="EMBL" id="CAI0408756.1"/>
    </source>
</evidence>